<feature type="domain" description="Transmembrane protein 131-like N-terminal" evidence="9">
    <location>
        <begin position="93"/>
        <end position="176"/>
    </location>
</feature>
<evidence type="ECO:0000256" key="3">
    <source>
        <dbReference type="ARBA" id="ARBA00022692"/>
    </source>
</evidence>
<evidence type="ECO:0000256" key="1">
    <source>
        <dbReference type="ARBA" id="ARBA00004479"/>
    </source>
</evidence>
<feature type="domain" description="TMEM131L fifth Ig-like" evidence="13">
    <location>
        <begin position="763"/>
        <end position="827"/>
    </location>
</feature>
<dbReference type="PANTHER" id="PTHR22050:SF2">
    <property type="entry name" value="TRANSMEMBRANE PROTEIN 131-LIKE"/>
    <property type="match status" value="1"/>
</dbReference>
<evidence type="ECO:0000259" key="13">
    <source>
        <dbReference type="Pfam" id="PF24501"/>
    </source>
</evidence>
<dbReference type="Pfam" id="PF12371">
    <property type="entry name" value="TMEM131_like_N"/>
    <property type="match status" value="1"/>
</dbReference>
<accession>A0ABQ0ELJ1</accession>
<feature type="compositionally biased region" description="Low complexity" evidence="7">
    <location>
        <begin position="1358"/>
        <end position="1386"/>
    </location>
</feature>
<dbReference type="InterPro" id="IPR045695">
    <property type="entry name" value="TMEM131-like_Ig_dom2"/>
</dbReference>
<dbReference type="InterPro" id="IPR055436">
    <property type="entry name" value="Ig_TMEM131L_4"/>
</dbReference>
<feature type="region of interest" description="Disordered" evidence="7">
    <location>
        <begin position="1228"/>
        <end position="1305"/>
    </location>
</feature>
<keyword evidence="5" id="KW-1133">Transmembrane helix</keyword>
<evidence type="ECO:0000256" key="5">
    <source>
        <dbReference type="ARBA" id="ARBA00022989"/>
    </source>
</evidence>
<dbReference type="PROSITE" id="PS51257">
    <property type="entry name" value="PROKAR_LIPOPROTEIN"/>
    <property type="match status" value="1"/>
</dbReference>
<feature type="domain" description="TMEM131L fourth Ig-like" evidence="12">
    <location>
        <begin position="580"/>
        <end position="713"/>
    </location>
</feature>
<evidence type="ECO:0000259" key="9">
    <source>
        <dbReference type="Pfam" id="PF12371"/>
    </source>
</evidence>
<evidence type="ECO:0000259" key="11">
    <source>
        <dbReference type="Pfam" id="PF24498"/>
    </source>
</evidence>
<organism evidence="14 15">
    <name type="scientific">Apodemus speciosus</name>
    <name type="common">Large Japanese field mouse</name>
    <dbReference type="NCBI Taxonomy" id="105296"/>
    <lineage>
        <taxon>Eukaryota</taxon>
        <taxon>Metazoa</taxon>
        <taxon>Chordata</taxon>
        <taxon>Craniata</taxon>
        <taxon>Vertebrata</taxon>
        <taxon>Euteleostomi</taxon>
        <taxon>Mammalia</taxon>
        <taxon>Eutheria</taxon>
        <taxon>Euarchontoglires</taxon>
        <taxon>Glires</taxon>
        <taxon>Rodentia</taxon>
        <taxon>Myomorpha</taxon>
        <taxon>Muroidea</taxon>
        <taxon>Muridae</taxon>
        <taxon>Murinae</taxon>
        <taxon>Apodemus</taxon>
    </lineage>
</organism>
<keyword evidence="4 8" id="KW-0732">Signal</keyword>
<comment type="subcellular location">
    <subcellularLocation>
        <location evidence="1">Membrane</location>
        <topology evidence="1">Single-pass type I membrane protein</topology>
    </subcellularLocation>
</comment>
<protein>
    <submittedName>
        <fullName evidence="14">Transmembrane protein 131-like</fullName>
    </submittedName>
</protein>
<dbReference type="InterPro" id="IPR055437">
    <property type="entry name" value="TMEM131L_Ig_5"/>
</dbReference>
<feature type="region of interest" description="Disordered" evidence="7">
    <location>
        <begin position="1075"/>
        <end position="1120"/>
    </location>
</feature>
<evidence type="ECO:0000313" key="15">
    <source>
        <dbReference type="Proteomes" id="UP001623349"/>
    </source>
</evidence>
<dbReference type="InterPro" id="IPR013783">
    <property type="entry name" value="Ig-like_fold"/>
</dbReference>
<feature type="domain" description="Transmembrane protein 131-like second Ig-like" evidence="10">
    <location>
        <begin position="187"/>
        <end position="265"/>
    </location>
</feature>
<gene>
    <name evidence="14" type="ORF">APTSU1_000288100</name>
</gene>
<comment type="similarity">
    <text evidence="2">Belongs to the TMEM131 family.</text>
</comment>
<dbReference type="PANTHER" id="PTHR22050">
    <property type="entry name" value="RW1 PROTEIN HOMOLOG"/>
    <property type="match status" value="1"/>
</dbReference>
<evidence type="ECO:0000256" key="2">
    <source>
        <dbReference type="ARBA" id="ARBA00006682"/>
    </source>
</evidence>
<dbReference type="Pfam" id="PF19532">
    <property type="entry name" value="Ig_TMEM131L_2nd"/>
    <property type="match status" value="2"/>
</dbReference>
<feature type="chain" id="PRO_5045401690" evidence="8">
    <location>
        <begin position="41"/>
        <end position="1664"/>
    </location>
</feature>
<sequence length="1664" mass="182782">MAGLRRPQPGAYRRTAAAVNLLLGVFQVLLSCCRPGGAQGQAFEPLPNVVELWQAEEGELLLPTQGDSEEDMEEPSQEQRCCFPDKLFIGKGLHFQPSVLDFGIQLLGHPAAKLLYAYNPSRDSEVVVNSVFTAARHFHVPPVHCRVIPAMGKTSFRIIFLPTEEGSIESSLFINTSSHGVFSYHVSGAETTNTSLLRVQLECSLHNKVCQQLKSCYLGSDDVLHLEMNIIVAVENSSKQPEESTQALLDHLSIVYVATDESETSAGCFWMFDNLEENSWEITLAGDESAVNMYVLHSGNSLIWIQDIHHFSQKNALSLQFEPVLLSTSTTNFTKIASFTCKGTSCDSGIVGLRKRKDTPAMKACLSSPVVQGYFRVDASTAQFHIESHETATGVWSVWYRSHFDQSIVLKDVFVSKETKHILKVLSFRGPLFLPPGCWKIFSLKLAVKGIVLNLFTNVFLTTNTGAVFAIPLQIFSAPTKEGSLGFEVLAHCGMHYFMGKSKPENPNWERGLSLDQTTWDMDSELANKLYERWKKYKNGDACRRNVLGMAQFAFAKKSKEAELLVSFLPRVVLEPGLVLNFSATALRSSAVKYFVVRNPSPRPVSLQLLPLSLYPRPEAAVRLLHKWFGTDMQMVNLSTGEFQLTKACPYQGEPSEEPRLGALHVHLQPLETRRVGVVFTPADYGKVTSLILVSAVNNLTVVDMVGVEGFGAQELLKVGGRLPGTGGSLRFKVPESTLMDCHRQLKDSKQILSITKNFKVENIGPLPITVTSLKINGYDCQGYGFEVLDCRPFSLSPNTSRDIRIVFTPDFTSSWVIRELTLVTAADLEFHFTLNVTLPHHMLPLCAEVVPGPSWEESFWRLTVFFVSLSLLGVILIAFQQAQYILMEFMKTRQRQNGSSSSQQGGDPVDVIGSHSHKSTCKNFLDTYSPSDKGRGKSCLPVSPPLSRLQNAAKRSPATYGHSQKKHKCSFYYSKQKPSAAAASSANVTTEEKQTVSLASSLSVAKEDICTNVLSENWVSLRYTSGLNGSLQKNLSLPKTVLNKEESSLKNTIVNNTSSECSMKERVQTCMFPKETDINSSENVTELKEPEPCPQKTSKKPPESTLPKTPPQYPQSDLPEVSRKHVVSLCSPGYPGTHSVDLVLNFDICLPLPSGDGVKGVHHHCSVPPTFLLAAASPVPWLDSLIVSLIEGSTDAIDRRRKCRNNQQVPVKNEVDSFETVKAADTKLSSVKKTQKASPEDTCSEKQDTPSAEEDPYRKRKLQEKREGSTQTLNWNKTRTCRKNKKRASAQASSSPKPSEQSEQRLVCSDVRSWCAQDSAGETCKADTEIAGSSPGRREEDSYYLKSEKKCADKSCSDSSSDWGSSSGSVRASRGSWGSWSSSSSDCDRRPVVDIQQFLPPGDGASPQDFSADASVPLSLPQHVCSSIDVSGLSEFTESSCPGLPATPAGAGEEKGLYPPGGLWPSQPVCLTSSFSCPVENAAPGVSQEPTSIPDSGFIDWSASCEGQFPGVYCPLELNEYNAFPGENMNYTNGFPCSSKVQTDFLGHSNPSTWNPPASMPAAWGHASLVNSPSYLTSTRSLSPMSGLFGSIWAPQSDVYENCCPASPATEHSTHMENQVMCKEYYLGFNPFRAYMNLDIWTSTANRSASFPLSRDSSYCGNV</sequence>
<proteinExistence type="inferred from homology"/>
<dbReference type="EMBL" id="BAAFST010000003">
    <property type="protein sequence ID" value="GAB1287651.1"/>
    <property type="molecule type" value="Genomic_DNA"/>
</dbReference>
<reference evidence="14 15" key="1">
    <citation type="submission" date="2024-08" db="EMBL/GenBank/DDBJ databases">
        <title>The draft genome of Apodemus speciosus.</title>
        <authorList>
            <person name="Nabeshima K."/>
            <person name="Suzuki S."/>
            <person name="Onuma M."/>
        </authorList>
    </citation>
    <scope>NUCLEOTIDE SEQUENCE [LARGE SCALE GENOMIC DNA]</scope>
    <source>
        <strain evidence="14">IB14-021</strain>
    </source>
</reference>
<evidence type="ECO:0000259" key="12">
    <source>
        <dbReference type="Pfam" id="PF24499"/>
    </source>
</evidence>
<name>A0ABQ0ELJ1_APOSI</name>
<dbReference type="Proteomes" id="UP001623349">
    <property type="component" value="Unassembled WGS sequence"/>
</dbReference>
<dbReference type="InterPro" id="IPR022113">
    <property type="entry name" value="TMEM131L_N"/>
</dbReference>
<feature type="compositionally biased region" description="Basic residues" evidence="7">
    <location>
        <begin position="1280"/>
        <end position="1289"/>
    </location>
</feature>
<evidence type="ECO:0000259" key="10">
    <source>
        <dbReference type="Pfam" id="PF19532"/>
    </source>
</evidence>
<evidence type="ECO:0000256" key="7">
    <source>
        <dbReference type="SAM" id="MobiDB-lite"/>
    </source>
</evidence>
<feature type="region of interest" description="Disordered" evidence="7">
    <location>
        <begin position="1354"/>
        <end position="1389"/>
    </location>
</feature>
<comment type="caution">
    <text evidence="14">The sequence shown here is derived from an EMBL/GenBank/DDBJ whole genome shotgun (WGS) entry which is preliminary data.</text>
</comment>
<dbReference type="Pfam" id="PF24501">
    <property type="entry name" value="Ig_TMEM131L_5"/>
    <property type="match status" value="1"/>
</dbReference>
<dbReference type="Pfam" id="PF24499">
    <property type="entry name" value="Ig_TMEM131L_4"/>
    <property type="match status" value="1"/>
</dbReference>
<dbReference type="Pfam" id="PF24498">
    <property type="entry name" value="Ig_TMEM131L_3"/>
    <property type="match status" value="1"/>
</dbReference>
<keyword evidence="3" id="KW-0812">Transmembrane</keyword>
<feature type="signal peptide" evidence="8">
    <location>
        <begin position="1"/>
        <end position="40"/>
    </location>
</feature>
<dbReference type="Gene3D" id="2.60.40.10">
    <property type="entry name" value="Immunoglobulins"/>
    <property type="match status" value="1"/>
</dbReference>
<dbReference type="InterPro" id="IPR055435">
    <property type="entry name" value="Ig_TMEM131L_3"/>
</dbReference>
<feature type="compositionally biased region" description="Low complexity" evidence="7">
    <location>
        <begin position="1290"/>
        <end position="1305"/>
    </location>
</feature>
<keyword evidence="6" id="KW-0472">Membrane</keyword>
<evidence type="ECO:0000256" key="8">
    <source>
        <dbReference type="SAM" id="SignalP"/>
    </source>
</evidence>
<evidence type="ECO:0000313" key="14">
    <source>
        <dbReference type="EMBL" id="GAB1287651.1"/>
    </source>
</evidence>
<dbReference type="InterPro" id="IPR039877">
    <property type="entry name" value="TMEM131-like"/>
</dbReference>
<evidence type="ECO:0000256" key="6">
    <source>
        <dbReference type="ARBA" id="ARBA00023136"/>
    </source>
</evidence>
<feature type="domain" description="TMEM131L third Ig-like" evidence="11">
    <location>
        <begin position="378"/>
        <end position="477"/>
    </location>
</feature>
<feature type="domain" description="Transmembrane protein 131-like second Ig-like" evidence="10">
    <location>
        <begin position="285"/>
        <end position="342"/>
    </location>
</feature>
<keyword evidence="15" id="KW-1185">Reference proteome</keyword>
<evidence type="ECO:0000256" key="4">
    <source>
        <dbReference type="ARBA" id="ARBA00022729"/>
    </source>
</evidence>